<dbReference type="SUPFAM" id="SSF56436">
    <property type="entry name" value="C-type lectin-like"/>
    <property type="match status" value="1"/>
</dbReference>
<dbReference type="InterPro" id="IPR001304">
    <property type="entry name" value="C-type_lectin-like"/>
</dbReference>
<feature type="compositionally biased region" description="Basic and acidic residues" evidence="1">
    <location>
        <begin position="1057"/>
        <end position="1069"/>
    </location>
</feature>
<dbReference type="PANTHER" id="PTHR45710:SF38">
    <property type="entry name" value="C-TYPE LECTIN DOMAIN-CONTAINING PROTEIN 180"/>
    <property type="match status" value="1"/>
</dbReference>
<evidence type="ECO:0000259" key="3">
    <source>
        <dbReference type="PROSITE" id="PS50041"/>
    </source>
</evidence>
<feature type="compositionally biased region" description="Polar residues" evidence="1">
    <location>
        <begin position="1114"/>
        <end position="1148"/>
    </location>
</feature>
<dbReference type="PROSITE" id="PS50041">
    <property type="entry name" value="C_TYPE_LECTIN_2"/>
    <property type="match status" value="1"/>
</dbReference>
<dbReference type="InterPro" id="IPR050828">
    <property type="entry name" value="C-type_lectin/matrix_domain"/>
</dbReference>
<evidence type="ECO:0000256" key="2">
    <source>
        <dbReference type="SAM" id="SignalP"/>
    </source>
</evidence>
<accession>A0A914C1T7</accession>
<feature type="region of interest" description="Disordered" evidence="1">
    <location>
        <begin position="286"/>
        <end position="307"/>
    </location>
</feature>
<feature type="compositionally biased region" description="Polar residues" evidence="1">
    <location>
        <begin position="1080"/>
        <end position="1090"/>
    </location>
</feature>
<name>A0A914C1T7_9BILA</name>
<feature type="region of interest" description="Disordered" evidence="1">
    <location>
        <begin position="370"/>
        <end position="393"/>
    </location>
</feature>
<dbReference type="CDD" id="cd00037">
    <property type="entry name" value="CLECT"/>
    <property type="match status" value="1"/>
</dbReference>
<dbReference type="InterPro" id="IPR016186">
    <property type="entry name" value="C-type_lectin-like/link_sf"/>
</dbReference>
<feature type="signal peptide" evidence="2">
    <location>
        <begin position="1"/>
        <end position="22"/>
    </location>
</feature>
<protein>
    <submittedName>
        <fullName evidence="5">C-type lectin domain-containing protein</fullName>
    </submittedName>
</protein>
<dbReference type="SMART" id="SM00034">
    <property type="entry name" value="CLECT"/>
    <property type="match status" value="1"/>
</dbReference>
<dbReference type="Gene3D" id="3.10.100.10">
    <property type="entry name" value="Mannose-Binding Protein A, subunit A"/>
    <property type="match status" value="1"/>
</dbReference>
<reference evidence="5" key="1">
    <citation type="submission" date="2022-11" db="UniProtKB">
        <authorList>
            <consortium name="WormBaseParasite"/>
        </authorList>
    </citation>
    <scope>IDENTIFICATION</scope>
</reference>
<keyword evidence="4" id="KW-1185">Reference proteome</keyword>
<feature type="compositionally biased region" description="Basic and acidic residues" evidence="1">
    <location>
        <begin position="295"/>
        <end position="305"/>
    </location>
</feature>
<dbReference type="InterPro" id="IPR016187">
    <property type="entry name" value="CTDL_fold"/>
</dbReference>
<feature type="compositionally biased region" description="Polar residues" evidence="1">
    <location>
        <begin position="1155"/>
        <end position="1177"/>
    </location>
</feature>
<evidence type="ECO:0000313" key="4">
    <source>
        <dbReference type="Proteomes" id="UP000887540"/>
    </source>
</evidence>
<feature type="chain" id="PRO_5036882539" evidence="2">
    <location>
        <begin position="23"/>
        <end position="1391"/>
    </location>
</feature>
<feature type="compositionally biased region" description="Polar residues" evidence="1">
    <location>
        <begin position="1098"/>
        <end position="1107"/>
    </location>
</feature>
<keyword evidence="2" id="KW-0732">Signal</keyword>
<feature type="compositionally biased region" description="Pro residues" evidence="1">
    <location>
        <begin position="377"/>
        <end position="386"/>
    </location>
</feature>
<dbReference type="WBParaSite" id="ACRNAN_Path_1538.g6001.t1">
    <property type="protein sequence ID" value="ACRNAN_Path_1538.g6001.t1"/>
    <property type="gene ID" value="ACRNAN_Path_1538.g6001"/>
</dbReference>
<evidence type="ECO:0000313" key="5">
    <source>
        <dbReference type="WBParaSite" id="ACRNAN_Path_1538.g6001.t1"/>
    </source>
</evidence>
<feature type="region of interest" description="Disordered" evidence="1">
    <location>
        <begin position="1002"/>
        <end position="1178"/>
    </location>
</feature>
<sequence length="1391" mass="156539">MIPGLLNEILLSLIIAVPLVCSKQWDSAEELQKYPYLKNNQFHQPRTYGSAPSPWIDGPNEERYQFNIGHQSWLAAREHCLSQNADLVSIDSQEELDWILNHYQPHYKHLRERQIQVGLLIDGYDSMREWKWVTGKLLNRTLLPWIHGEPYDHTDGRERCALLGVNMRRLDDIDCDLPASEVRLFRFICERSNYLHLKHEKATNPLMRKLEELLSFFGINPNQNQNSTFSTAAPETEDYWETAFKEDNNKNKTLNKTTEKSVSVSTLSTKNEAAIESVSTPATLDSKLVTSEVPPNKEKPEEEKASTGLQPILNIESEKKQEIKPPETTLPTSTFVETKGDLSNKTEDLEGSTEVVIIPDNAQILSVENGTSKEASPVPPSSPIEVPPSKLVSESPEVQELVTELPKEISSSIESSSTTLEPIETSTILISQEAEKHQMLPIEGPFAAESKVEETNLLPQEKTTVIQQETTELPREETHLLETTIVTEETSTSSLPHEEATSEITETTLIDSTKPGLKPILLETETPNLEKLPMLPNELAIKENLEKLNLVPDVEKDKFTIQPITKLDPLQNLAENMEKMVKNVPPVDLESKMDHLERIVSAVEKMIEPLEPQQNNSNVISYEIITENPLFVQKTGTNLEESLDEKHKEAIDKEIMINSIEQDFEHYNQTTDNPDLIVSLPNGTLETHCGYPIEESTTEDNKAEKIEKFLISLRKFLDRAPTKDLKKLIDDSKSQNKPIIQKLDEAVNLAMQREIKKMEELEKIKNTGVDINKIEKKMQDISAEAEELRNSIELNVTDAFRKSEELKKGLSEKEIIRDDEKTQTVIDESQKDSGAKNAGEEGYEYKVVIDFKNYTKNQQSSKTDDVEKPEKANDTVSENARTIELQEKFFDSTEKPFVNERTTGSTRKLEETTETIKAIDSQRIEVTPLDLPEVGGGAFLPIPVENATSDSQRIEVTPPEPVKLPEIGSGASVQPDPVENSTLQDPVTIPISKITIEAIIKRPQVGDTPKSKDSNETTSTAAEISSTTVLAKELTSTEHEIQENLPKPVEEVSLPTLEERTTPVEEKTSLEPILLDSPKNDTSNIESTTVAEEIHETQAPQQESTYIESERTQETTSSGILEASQAPQKVLSSTADQKNSNTEENPPTTKLPENLITSSEQPLPTSSESPQNGTQVPGMSPIFIDSVHITPNDTKKLELDPINSTFVHPKMTKLLEEIPFVKNSVIIEELPMNISDSNITKQEETPAPESRAVKLNNEMKQVSSEEASEYSPVKILPPLIEEQNPTDVFPKPDLSLLTPKKLEELEKEQKEVEERNKIEAEKVNQAYDEFNRHSNLENLINKVKQSEHDARKPLGDEAPSFKEKEDTLMEMKKIFDDIGKNFQKLLEGSLQ</sequence>
<feature type="region of interest" description="Disordered" evidence="1">
    <location>
        <begin position="959"/>
        <end position="984"/>
    </location>
</feature>
<organism evidence="4 5">
    <name type="scientific">Acrobeloides nanus</name>
    <dbReference type="NCBI Taxonomy" id="290746"/>
    <lineage>
        <taxon>Eukaryota</taxon>
        <taxon>Metazoa</taxon>
        <taxon>Ecdysozoa</taxon>
        <taxon>Nematoda</taxon>
        <taxon>Chromadorea</taxon>
        <taxon>Rhabditida</taxon>
        <taxon>Tylenchina</taxon>
        <taxon>Cephalobomorpha</taxon>
        <taxon>Cephaloboidea</taxon>
        <taxon>Cephalobidae</taxon>
        <taxon>Acrobeloides</taxon>
    </lineage>
</organism>
<dbReference type="Proteomes" id="UP000887540">
    <property type="component" value="Unplaced"/>
</dbReference>
<feature type="compositionally biased region" description="Low complexity" evidence="1">
    <location>
        <begin position="1016"/>
        <end position="1028"/>
    </location>
</feature>
<dbReference type="Pfam" id="PF00059">
    <property type="entry name" value="Lectin_C"/>
    <property type="match status" value="1"/>
</dbReference>
<proteinExistence type="predicted"/>
<dbReference type="PANTHER" id="PTHR45710">
    <property type="entry name" value="C-TYPE LECTIN DOMAIN-CONTAINING PROTEIN 180"/>
    <property type="match status" value="1"/>
</dbReference>
<evidence type="ECO:0000256" key="1">
    <source>
        <dbReference type="SAM" id="MobiDB-lite"/>
    </source>
</evidence>
<feature type="domain" description="C-type lectin" evidence="3">
    <location>
        <begin position="64"/>
        <end position="176"/>
    </location>
</feature>